<dbReference type="Pfam" id="PF16499">
    <property type="entry name" value="Melibiase_2"/>
    <property type="match status" value="1"/>
</dbReference>
<gene>
    <name evidence="6" type="ORF">WG900_12800</name>
</gene>
<comment type="caution">
    <text evidence="6">The sequence shown here is derived from an EMBL/GenBank/DDBJ whole genome shotgun (WGS) entry which is preliminary data.</text>
</comment>
<keyword evidence="5" id="KW-0732">Signal</keyword>
<dbReference type="RefSeq" id="WP_339967598.1">
    <property type="nucleotide sequence ID" value="NZ_JBBHJY010000006.1"/>
</dbReference>
<sequence length="425" mass="47213">MKKIATILACVAFAGMAQAQQTLPDPARDYGSNTAGYMFADVLAARDNPAFNRAIAATPPMGWNSWNAFRCDVDETKIRAMADSMVSSGLAKAGYRYLVIDDCWQSSRNKDGVLVPDAKRFPSGMKALSDYVHGKGLKFGLYSAAGYKTCQGRPGSRGYEWTDARTFADWGVDYLKYDWCYMPAWQEPFDAYARMRDALVATGRPIYFSASAGLRPDVLEWAPQAAHSWRFNKDIRPCWDCTGDRAANGIMSVLDRASQLQVALRVRPGSWSDADMLEVGNHGLSMAEQRAHFALWVLLASPLMIGTDLRTLDPEALDLLRNPALVSAHQDPLGMAGFRYRDFGDTEIWRRWLKDGADGKRRDMFVLLNRGNQAREIELEVDPDTVVSDMMASMVAVPVIGQSVKLTVQPHSATVLHVAGMRFKN</sequence>
<dbReference type="PANTHER" id="PTHR11452:SF75">
    <property type="entry name" value="ALPHA-GALACTOSIDASE MEL1"/>
    <property type="match status" value="1"/>
</dbReference>
<keyword evidence="4" id="KW-1015">Disulfide bond</keyword>
<dbReference type="Gene3D" id="3.20.20.70">
    <property type="entry name" value="Aldolase class I"/>
    <property type="match status" value="1"/>
</dbReference>
<keyword evidence="7" id="KW-1185">Reference proteome</keyword>
<feature type="signal peptide" evidence="5">
    <location>
        <begin position="1"/>
        <end position="19"/>
    </location>
</feature>
<feature type="chain" id="PRO_5046395074" description="Alpha-galactosidase" evidence="5">
    <location>
        <begin position="20"/>
        <end position="425"/>
    </location>
</feature>
<keyword evidence="3 4" id="KW-0326">Glycosidase</keyword>
<comment type="catalytic activity">
    <reaction evidence="4">
        <text>Hydrolysis of terminal, non-reducing alpha-D-galactose residues in alpha-D-galactosides, including galactose oligosaccharides, galactomannans and galactolipids.</text>
        <dbReference type="EC" id="3.2.1.22"/>
    </reaction>
</comment>
<dbReference type="InterPro" id="IPR000111">
    <property type="entry name" value="Glyco_hydro_27/36_CS"/>
</dbReference>
<organism evidence="6 7">
    <name type="scientific">Novosphingobium aquae</name>
    <dbReference type="NCBI Taxonomy" id="3133435"/>
    <lineage>
        <taxon>Bacteria</taxon>
        <taxon>Pseudomonadati</taxon>
        <taxon>Pseudomonadota</taxon>
        <taxon>Alphaproteobacteria</taxon>
        <taxon>Sphingomonadales</taxon>
        <taxon>Sphingomonadaceae</taxon>
        <taxon>Novosphingobium</taxon>
    </lineage>
</organism>
<proteinExistence type="inferred from homology"/>
<dbReference type="InterPro" id="IPR017853">
    <property type="entry name" value="GH"/>
</dbReference>
<dbReference type="EMBL" id="JBBHJY010000006">
    <property type="protein sequence ID" value="MEJ6010794.1"/>
    <property type="molecule type" value="Genomic_DNA"/>
</dbReference>
<dbReference type="CDD" id="cd14792">
    <property type="entry name" value="GH27"/>
    <property type="match status" value="1"/>
</dbReference>
<dbReference type="Proteomes" id="UP001379235">
    <property type="component" value="Unassembled WGS sequence"/>
</dbReference>
<reference evidence="6 7" key="1">
    <citation type="submission" date="2024-03" db="EMBL/GenBank/DDBJ databases">
        <authorList>
            <person name="Jo J.-H."/>
        </authorList>
    </citation>
    <scope>NUCLEOTIDE SEQUENCE [LARGE SCALE GENOMIC DNA]</scope>
    <source>
        <strain evidence="6 7">AS3R-12</strain>
    </source>
</reference>
<evidence type="ECO:0000256" key="3">
    <source>
        <dbReference type="ARBA" id="ARBA00023295"/>
    </source>
</evidence>
<evidence type="ECO:0000313" key="7">
    <source>
        <dbReference type="Proteomes" id="UP001379235"/>
    </source>
</evidence>
<comment type="similarity">
    <text evidence="1 4">Belongs to the glycosyl hydrolase 27 family.</text>
</comment>
<dbReference type="PROSITE" id="PS00512">
    <property type="entry name" value="ALPHA_GALACTOSIDASE"/>
    <property type="match status" value="1"/>
</dbReference>
<dbReference type="InterPro" id="IPR002241">
    <property type="entry name" value="Glyco_hydro_27"/>
</dbReference>
<dbReference type="InterPro" id="IPR013785">
    <property type="entry name" value="Aldolase_TIM"/>
</dbReference>
<evidence type="ECO:0000256" key="4">
    <source>
        <dbReference type="RuleBase" id="RU361168"/>
    </source>
</evidence>
<dbReference type="PANTHER" id="PTHR11452">
    <property type="entry name" value="ALPHA-GALACTOSIDASE/ALPHA-N-ACETYLGALACTOSAMINIDASE"/>
    <property type="match status" value="1"/>
</dbReference>
<evidence type="ECO:0000256" key="2">
    <source>
        <dbReference type="ARBA" id="ARBA00022801"/>
    </source>
</evidence>
<evidence type="ECO:0000313" key="6">
    <source>
        <dbReference type="EMBL" id="MEJ6010794.1"/>
    </source>
</evidence>
<name>A0ABU8SBC9_9SPHN</name>
<keyword evidence="2 4" id="KW-0378">Hydrolase</keyword>
<protein>
    <recommendedName>
        <fullName evidence="4">Alpha-galactosidase</fullName>
        <ecNumber evidence="4">3.2.1.22</ecNumber>
    </recommendedName>
    <alternativeName>
        <fullName evidence="4">Melibiase</fullName>
    </alternativeName>
</protein>
<accession>A0ABU8SBC9</accession>
<dbReference type="PRINTS" id="PR00740">
    <property type="entry name" value="GLHYDRLASE27"/>
</dbReference>
<evidence type="ECO:0000256" key="5">
    <source>
        <dbReference type="SAM" id="SignalP"/>
    </source>
</evidence>
<evidence type="ECO:0000256" key="1">
    <source>
        <dbReference type="ARBA" id="ARBA00009743"/>
    </source>
</evidence>
<dbReference type="SUPFAM" id="SSF51445">
    <property type="entry name" value="(Trans)glycosidases"/>
    <property type="match status" value="1"/>
</dbReference>
<dbReference type="EC" id="3.2.1.22" evidence="4"/>